<sequence length="118" mass="13150">MFSRCLHTLSVFRVLASNTFDSDGSCKLHLPFTKSKKTCNENVILCHQRDQAAPPALVSLLAQATHSALVEQWHFYCQEPQPRADVVQARGRSMVFPLCPLLLALSRTSSMVAQAEHL</sequence>
<gene>
    <name evidence="1" type="ORF">F5891DRAFT_512244</name>
</gene>
<accession>A0AAD4DPV7</accession>
<dbReference type="Proteomes" id="UP001195769">
    <property type="component" value="Unassembled WGS sequence"/>
</dbReference>
<name>A0AAD4DPV7_9AGAM</name>
<dbReference type="AlphaFoldDB" id="A0AAD4DPV7"/>
<keyword evidence="2" id="KW-1185">Reference proteome</keyword>
<proteinExistence type="predicted"/>
<dbReference type="GeneID" id="64666388"/>
<dbReference type="RefSeq" id="XP_041216234.1">
    <property type="nucleotide sequence ID" value="XM_041372090.1"/>
</dbReference>
<evidence type="ECO:0000313" key="1">
    <source>
        <dbReference type="EMBL" id="KAG1884212.1"/>
    </source>
</evidence>
<dbReference type="EMBL" id="JABBWK010000438">
    <property type="protein sequence ID" value="KAG1884212.1"/>
    <property type="molecule type" value="Genomic_DNA"/>
</dbReference>
<comment type="caution">
    <text evidence="1">The sequence shown here is derived from an EMBL/GenBank/DDBJ whole genome shotgun (WGS) entry which is preliminary data.</text>
</comment>
<reference evidence="1" key="1">
    <citation type="journal article" date="2020" name="New Phytol.">
        <title>Comparative genomics reveals dynamic genome evolution in host specialist ectomycorrhizal fungi.</title>
        <authorList>
            <person name="Lofgren L.A."/>
            <person name="Nguyen N.H."/>
            <person name="Vilgalys R."/>
            <person name="Ruytinx J."/>
            <person name="Liao H.L."/>
            <person name="Branco S."/>
            <person name="Kuo A."/>
            <person name="LaButti K."/>
            <person name="Lipzen A."/>
            <person name="Andreopoulos W."/>
            <person name="Pangilinan J."/>
            <person name="Riley R."/>
            <person name="Hundley H."/>
            <person name="Na H."/>
            <person name="Barry K."/>
            <person name="Grigoriev I.V."/>
            <person name="Stajich J.E."/>
            <person name="Kennedy P.G."/>
        </authorList>
    </citation>
    <scope>NUCLEOTIDE SEQUENCE</scope>
    <source>
        <strain evidence="1">FC203</strain>
    </source>
</reference>
<organism evidence="1 2">
    <name type="scientific">Suillus fuscotomentosus</name>
    <dbReference type="NCBI Taxonomy" id="1912939"/>
    <lineage>
        <taxon>Eukaryota</taxon>
        <taxon>Fungi</taxon>
        <taxon>Dikarya</taxon>
        <taxon>Basidiomycota</taxon>
        <taxon>Agaricomycotina</taxon>
        <taxon>Agaricomycetes</taxon>
        <taxon>Agaricomycetidae</taxon>
        <taxon>Boletales</taxon>
        <taxon>Suillineae</taxon>
        <taxon>Suillaceae</taxon>
        <taxon>Suillus</taxon>
    </lineage>
</organism>
<evidence type="ECO:0000313" key="2">
    <source>
        <dbReference type="Proteomes" id="UP001195769"/>
    </source>
</evidence>
<protein>
    <submittedName>
        <fullName evidence="1">Uncharacterized protein</fullName>
    </submittedName>
</protein>